<dbReference type="PROSITE" id="PS00061">
    <property type="entry name" value="ADH_SHORT"/>
    <property type="match status" value="1"/>
</dbReference>
<dbReference type="EMBL" id="AMGV01000003">
    <property type="protein sequence ID" value="KEF58775.1"/>
    <property type="molecule type" value="Genomic_DNA"/>
</dbReference>
<dbReference type="PANTHER" id="PTHR43180">
    <property type="entry name" value="3-OXOACYL-(ACYL-CARRIER-PROTEIN) REDUCTASE (AFU_ORTHOLOGUE AFUA_6G11210)"/>
    <property type="match status" value="1"/>
</dbReference>
<dbReference type="AlphaFoldDB" id="A0A072PTG7"/>
<comment type="similarity">
    <text evidence="1">Belongs to the short-chain dehydrogenases/reductases (SDR) family.</text>
</comment>
<evidence type="ECO:0000256" key="1">
    <source>
        <dbReference type="ARBA" id="ARBA00006484"/>
    </source>
</evidence>
<dbReference type="Pfam" id="PF00106">
    <property type="entry name" value="adh_short"/>
    <property type="match status" value="1"/>
</dbReference>
<dbReference type="PANTHER" id="PTHR43180:SF31">
    <property type="entry name" value="CHAIN DEHYDROGENASE_REDUCTASE, PUTATIVE (AFU_ORTHOLOGUE AFUA_2G16570)-RELATED"/>
    <property type="match status" value="1"/>
</dbReference>
<accession>A0A072PTG7</accession>
<comment type="caution">
    <text evidence="4">The sequence shown here is derived from an EMBL/GenBank/DDBJ whole genome shotgun (WGS) entry which is preliminary data.</text>
</comment>
<proteinExistence type="inferred from homology"/>
<dbReference type="InterPro" id="IPR036291">
    <property type="entry name" value="NAD(P)-bd_dom_sf"/>
</dbReference>
<dbReference type="SUPFAM" id="SSF51735">
    <property type="entry name" value="NAD(P)-binding Rossmann-fold domains"/>
    <property type="match status" value="1"/>
</dbReference>
<dbReference type="InterPro" id="IPR020904">
    <property type="entry name" value="Sc_DH/Rdtase_CS"/>
</dbReference>
<dbReference type="InterPro" id="IPR002347">
    <property type="entry name" value="SDR_fam"/>
</dbReference>
<sequence>MDVNIKSTLYTAKLAMHYFIKQNGVVPSPSQQDTCLVLIGSGAGIHDCLRIPQYSASKWAARGIMHSLRRTDHLYGSRVNVIYPWYDKTKTLSEEDFEHVSAKRVDFATTEDAGQCLLGILADRTMNGRSLFVAARKWARGACVDLDLEDTETELRREIQLDQMRGSPVEDGLFV</sequence>
<reference evidence="4 5" key="1">
    <citation type="submission" date="2013-03" db="EMBL/GenBank/DDBJ databases">
        <title>The Genome Sequence of Exophiala aquamarina CBS 119918.</title>
        <authorList>
            <consortium name="The Broad Institute Genomics Platform"/>
            <person name="Cuomo C."/>
            <person name="de Hoog S."/>
            <person name="Gorbushina A."/>
            <person name="Walker B."/>
            <person name="Young S.K."/>
            <person name="Zeng Q."/>
            <person name="Gargeya S."/>
            <person name="Fitzgerald M."/>
            <person name="Haas B."/>
            <person name="Abouelleil A."/>
            <person name="Allen A.W."/>
            <person name="Alvarado L."/>
            <person name="Arachchi H.M."/>
            <person name="Berlin A.M."/>
            <person name="Chapman S.B."/>
            <person name="Gainer-Dewar J."/>
            <person name="Goldberg J."/>
            <person name="Griggs A."/>
            <person name="Gujja S."/>
            <person name="Hansen M."/>
            <person name="Howarth C."/>
            <person name="Imamovic A."/>
            <person name="Ireland A."/>
            <person name="Larimer J."/>
            <person name="McCowan C."/>
            <person name="Murphy C."/>
            <person name="Pearson M."/>
            <person name="Poon T.W."/>
            <person name="Priest M."/>
            <person name="Roberts A."/>
            <person name="Saif S."/>
            <person name="Shea T."/>
            <person name="Sisk P."/>
            <person name="Sykes S."/>
            <person name="Wortman J."/>
            <person name="Nusbaum C."/>
            <person name="Birren B."/>
        </authorList>
    </citation>
    <scope>NUCLEOTIDE SEQUENCE [LARGE SCALE GENOMIC DNA]</scope>
    <source>
        <strain evidence="4 5">CBS 119918</strain>
    </source>
</reference>
<dbReference type="STRING" id="1182545.A0A072PTG7"/>
<protein>
    <submittedName>
        <fullName evidence="4">Uncharacterized protein</fullName>
    </submittedName>
</protein>
<evidence type="ECO:0000256" key="3">
    <source>
        <dbReference type="ARBA" id="ARBA00023002"/>
    </source>
</evidence>
<dbReference type="Proteomes" id="UP000027920">
    <property type="component" value="Unassembled WGS sequence"/>
</dbReference>
<organism evidence="4 5">
    <name type="scientific">Exophiala aquamarina CBS 119918</name>
    <dbReference type="NCBI Taxonomy" id="1182545"/>
    <lineage>
        <taxon>Eukaryota</taxon>
        <taxon>Fungi</taxon>
        <taxon>Dikarya</taxon>
        <taxon>Ascomycota</taxon>
        <taxon>Pezizomycotina</taxon>
        <taxon>Eurotiomycetes</taxon>
        <taxon>Chaetothyriomycetidae</taxon>
        <taxon>Chaetothyriales</taxon>
        <taxon>Herpotrichiellaceae</taxon>
        <taxon>Exophiala</taxon>
    </lineage>
</organism>
<keyword evidence="2" id="KW-0521">NADP</keyword>
<keyword evidence="5" id="KW-1185">Reference proteome</keyword>
<evidence type="ECO:0000313" key="4">
    <source>
        <dbReference type="EMBL" id="KEF58775.1"/>
    </source>
</evidence>
<dbReference type="HOGENOM" id="CLU_1540578_0_0_1"/>
<keyword evidence="3" id="KW-0560">Oxidoreductase</keyword>
<gene>
    <name evidence="4" type="ORF">A1O9_03618</name>
</gene>
<evidence type="ECO:0000313" key="5">
    <source>
        <dbReference type="Proteomes" id="UP000027920"/>
    </source>
</evidence>
<dbReference type="Gene3D" id="3.40.50.720">
    <property type="entry name" value="NAD(P)-binding Rossmann-like Domain"/>
    <property type="match status" value="1"/>
</dbReference>
<dbReference type="RefSeq" id="XP_013261365.1">
    <property type="nucleotide sequence ID" value="XM_013405911.1"/>
</dbReference>
<dbReference type="GO" id="GO:0016491">
    <property type="term" value="F:oxidoreductase activity"/>
    <property type="evidence" value="ECO:0007669"/>
    <property type="project" value="UniProtKB-KW"/>
</dbReference>
<dbReference type="OrthoDB" id="5371740at2759"/>
<dbReference type="VEuPathDB" id="FungiDB:A1O9_03618"/>
<dbReference type="GeneID" id="25278552"/>
<evidence type="ECO:0000256" key="2">
    <source>
        <dbReference type="ARBA" id="ARBA00022857"/>
    </source>
</evidence>
<name>A0A072PTG7_9EURO</name>